<name>A0A434AFN1_9BACT</name>
<dbReference type="PANTHER" id="PTHR10291">
    <property type="entry name" value="DEHYDRODOLICHYL DIPHOSPHATE SYNTHASE FAMILY MEMBER"/>
    <property type="match status" value="1"/>
</dbReference>
<feature type="binding site" evidence="2">
    <location>
        <begin position="66"/>
        <end position="68"/>
    </location>
    <ligand>
        <name>substrate</name>
    </ligand>
</feature>
<keyword evidence="2" id="KW-0460">Magnesium</keyword>
<feature type="binding site" evidence="2">
    <location>
        <begin position="195"/>
        <end position="197"/>
    </location>
    <ligand>
        <name>substrate</name>
    </ligand>
</feature>
<accession>A0A434AFN1</accession>
<dbReference type="NCBIfam" id="NF011405">
    <property type="entry name" value="PRK14830.1"/>
    <property type="match status" value="1"/>
</dbReference>
<evidence type="ECO:0000256" key="1">
    <source>
        <dbReference type="ARBA" id="ARBA00022679"/>
    </source>
</evidence>
<dbReference type="Gene3D" id="3.40.1180.10">
    <property type="entry name" value="Decaprenyl diphosphate synthase-like"/>
    <property type="match status" value="1"/>
</dbReference>
<feature type="active site" description="Proton acceptor" evidence="2">
    <location>
        <position position="69"/>
    </location>
</feature>
<reference evidence="3 4" key="1">
    <citation type="submission" date="2018-11" db="EMBL/GenBank/DDBJ databases">
        <title>Parancylomarina longa gen. nov., sp. nov., isolated from sediments of southern Okinawa.</title>
        <authorList>
            <person name="Fu T."/>
        </authorList>
    </citation>
    <scope>NUCLEOTIDE SEQUENCE [LARGE SCALE GENOMIC DNA]</scope>
    <source>
        <strain evidence="3 4">T3-2 S1-C</strain>
    </source>
</reference>
<protein>
    <recommendedName>
        <fullName evidence="2">Isoprenyl transferase</fullName>
        <ecNumber evidence="2">2.5.1.-</ecNumber>
    </recommendedName>
</protein>
<feature type="binding site" evidence="2">
    <location>
        <position position="208"/>
    </location>
    <ligand>
        <name>Mg(2+)</name>
        <dbReference type="ChEBI" id="CHEBI:18420"/>
    </ligand>
</feature>
<dbReference type="GO" id="GO:0000287">
    <property type="term" value="F:magnesium ion binding"/>
    <property type="evidence" value="ECO:0007669"/>
    <property type="project" value="UniProtKB-UniRule"/>
</dbReference>
<dbReference type="SUPFAM" id="SSF64005">
    <property type="entry name" value="Undecaprenyl diphosphate synthase"/>
    <property type="match status" value="1"/>
</dbReference>
<dbReference type="OrthoDB" id="4191603at2"/>
<dbReference type="GO" id="GO:0045547">
    <property type="term" value="F:ditrans,polycis-polyprenyl diphosphate synthase [(2E,6E)-farnesyl diphosphate specific] activity"/>
    <property type="evidence" value="ECO:0007669"/>
    <property type="project" value="TreeGrafter"/>
</dbReference>
<organism evidence="3 4">
    <name type="scientific">Ancylomarina longa</name>
    <dbReference type="NCBI Taxonomy" id="2487017"/>
    <lineage>
        <taxon>Bacteria</taxon>
        <taxon>Pseudomonadati</taxon>
        <taxon>Bacteroidota</taxon>
        <taxon>Bacteroidia</taxon>
        <taxon>Marinilabiliales</taxon>
        <taxon>Marinifilaceae</taxon>
        <taxon>Ancylomarina</taxon>
    </lineage>
</organism>
<sequence>MLFKDKIIKEKLPRHLAIIMDGNGRWAKMRGEHRIIGHQNGVEAVRQTVEGAAELGISYLTLYAFSTENWNRPQDEVLGLMSLLVEAIENETPTLMKNNVRLKAIGDLDSLPAEVTEKLNGTICNTSGNTGLTLVLALSYSSRWEILHAVKKIAGQVKKGEIRMEDINEDIFSNNLTTSEIPDPELLIRTSGEYRISNFLLWQIAYSELYFTELFWPDFNKEELYKALVDYQNRERRFGKTSEQIKDN</sequence>
<feature type="binding site" evidence="2">
    <location>
        <position position="34"/>
    </location>
    <ligand>
        <name>substrate</name>
    </ligand>
</feature>
<evidence type="ECO:0000256" key="2">
    <source>
        <dbReference type="HAMAP-Rule" id="MF_01139"/>
    </source>
</evidence>
<feature type="binding site" evidence="2">
    <location>
        <begin position="22"/>
        <end position="25"/>
    </location>
    <ligand>
        <name>substrate</name>
    </ligand>
</feature>
<feature type="binding site" evidence="2">
    <location>
        <position position="72"/>
    </location>
    <ligand>
        <name>substrate</name>
    </ligand>
</feature>
<dbReference type="AlphaFoldDB" id="A0A434AFN1"/>
<dbReference type="PANTHER" id="PTHR10291:SF0">
    <property type="entry name" value="DEHYDRODOLICHYL DIPHOSPHATE SYNTHASE 2"/>
    <property type="match status" value="1"/>
</dbReference>
<dbReference type="NCBIfam" id="TIGR00055">
    <property type="entry name" value="uppS"/>
    <property type="match status" value="1"/>
</dbReference>
<feature type="binding site" evidence="2">
    <location>
        <position position="38"/>
    </location>
    <ligand>
        <name>substrate</name>
    </ligand>
</feature>
<dbReference type="CDD" id="cd00475">
    <property type="entry name" value="Cis_IPPS"/>
    <property type="match status" value="1"/>
</dbReference>
<evidence type="ECO:0000313" key="4">
    <source>
        <dbReference type="Proteomes" id="UP000282985"/>
    </source>
</evidence>
<feature type="binding site" evidence="2">
    <location>
        <position position="189"/>
    </location>
    <ligand>
        <name>substrate</name>
    </ligand>
</feature>
<feature type="active site" evidence="2">
    <location>
        <position position="21"/>
    </location>
</feature>
<dbReference type="InterPro" id="IPR036424">
    <property type="entry name" value="UPP_synth-like_sf"/>
</dbReference>
<comment type="cofactor">
    <cofactor evidence="2">
        <name>Mg(2+)</name>
        <dbReference type="ChEBI" id="CHEBI:18420"/>
    </cofactor>
    <text evidence="2">Binds 2 magnesium ions per subunit.</text>
</comment>
<gene>
    <name evidence="3" type="ORF">DLK05_14655</name>
</gene>
<dbReference type="Proteomes" id="UP000282985">
    <property type="component" value="Unassembled WGS sequence"/>
</dbReference>
<evidence type="ECO:0000313" key="3">
    <source>
        <dbReference type="EMBL" id="RUT73211.1"/>
    </source>
</evidence>
<feature type="binding site" evidence="2">
    <location>
        <position position="26"/>
    </location>
    <ligand>
        <name>substrate</name>
    </ligand>
</feature>
<keyword evidence="2" id="KW-0479">Metal-binding</keyword>
<dbReference type="InterPro" id="IPR001441">
    <property type="entry name" value="UPP_synth-like"/>
</dbReference>
<dbReference type="EMBL" id="RJJX01000026">
    <property type="protein sequence ID" value="RUT73211.1"/>
    <property type="molecule type" value="Genomic_DNA"/>
</dbReference>
<comment type="similarity">
    <text evidence="2">Belongs to the UPP synthase family.</text>
</comment>
<dbReference type="RefSeq" id="WP_127344716.1">
    <property type="nucleotide sequence ID" value="NZ_RJJX01000026.1"/>
</dbReference>
<proteinExistence type="inferred from homology"/>
<feature type="binding site" evidence="2">
    <location>
        <position position="21"/>
    </location>
    <ligand>
        <name>Mg(2+)</name>
        <dbReference type="ChEBI" id="CHEBI:18420"/>
    </ligand>
</feature>
<keyword evidence="1 2" id="KW-0808">Transferase</keyword>
<feature type="binding site" evidence="2">
    <location>
        <position position="70"/>
    </location>
    <ligand>
        <name>substrate</name>
    </ligand>
</feature>
<comment type="subunit">
    <text evidence="2">Homodimer.</text>
</comment>
<keyword evidence="4" id="KW-1185">Reference proteome</keyword>
<dbReference type="PROSITE" id="PS01066">
    <property type="entry name" value="UPP_SYNTHASE"/>
    <property type="match status" value="1"/>
</dbReference>
<dbReference type="InterPro" id="IPR018520">
    <property type="entry name" value="UPP_synth-like_CS"/>
</dbReference>
<dbReference type="GO" id="GO:0016094">
    <property type="term" value="P:polyprenol biosynthetic process"/>
    <property type="evidence" value="ECO:0007669"/>
    <property type="project" value="TreeGrafter"/>
</dbReference>
<dbReference type="Pfam" id="PF01255">
    <property type="entry name" value="Prenyltransf"/>
    <property type="match status" value="1"/>
</dbReference>
<dbReference type="HAMAP" id="MF_01139">
    <property type="entry name" value="ISPT"/>
    <property type="match status" value="1"/>
</dbReference>
<dbReference type="EC" id="2.5.1.-" evidence="2"/>
<dbReference type="FunFam" id="3.40.1180.10:FF:000001">
    <property type="entry name" value="(2E,6E)-farnesyl-diphosphate-specific ditrans,polycis-undecaprenyl-diphosphate synthase"/>
    <property type="match status" value="1"/>
</dbReference>
<comment type="caution">
    <text evidence="3">The sequence shown here is derived from an EMBL/GenBank/DDBJ whole genome shotgun (WGS) entry which is preliminary data.</text>
</comment>
<comment type="function">
    <text evidence="2">Catalyzes the condensation of isopentenyl diphosphate (IPP) with allylic pyrophosphates generating different type of terpenoids.</text>
</comment>